<dbReference type="GO" id="GO:0070475">
    <property type="term" value="P:rRNA base methylation"/>
    <property type="evidence" value="ECO:0007669"/>
    <property type="project" value="UniProtKB-UniRule"/>
</dbReference>
<dbReference type="eggNOG" id="COG0275">
    <property type="taxonomic scope" value="Bacteria"/>
</dbReference>
<evidence type="ECO:0000313" key="13">
    <source>
        <dbReference type="Proteomes" id="UP000365807"/>
    </source>
</evidence>
<organism evidence="10 13">
    <name type="scientific">Campylobacter coli</name>
    <dbReference type="NCBI Taxonomy" id="195"/>
    <lineage>
        <taxon>Bacteria</taxon>
        <taxon>Pseudomonadati</taxon>
        <taxon>Campylobacterota</taxon>
        <taxon>Epsilonproteobacteria</taxon>
        <taxon>Campylobacterales</taxon>
        <taxon>Campylobacteraceae</taxon>
        <taxon>Campylobacter</taxon>
    </lineage>
</organism>
<comment type="caution">
    <text evidence="10">The sequence shown here is derived from an EMBL/GenBank/DDBJ whole genome shotgun (WGS) entry which is preliminary data.</text>
</comment>
<name>A0A0Q2K4G8_CAMCO</name>
<dbReference type="Gene3D" id="3.40.50.150">
    <property type="entry name" value="Vaccinia Virus protein VP39"/>
    <property type="match status" value="1"/>
</dbReference>
<dbReference type="Gene3D" id="1.10.150.170">
    <property type="entry name" value="Putative methyltransferase TM0872, insert domain"/>
    <property type="match status" value="1"/>
</dbReference>
<dbReference type="EMBL" id="AABUYW010000008">
    <property type="protein sequence ID" value="EAJ1077037.1"/>
    <property type="molecule type" value="Genomic_DNA"/>
</dbReference>
<protein>
    <recommendedName>
        <fullName evidence="7">Ribosomal RNA small subunit methyltransferase H</fullName>
        <ecNumber evidence="7">2.1.1.199</ecNumber>
    </recommendedName>
    <alternativeName>
        <fullName evidence="7">16S rRNA m(4)C1402 methyltransferase</fullName>
    </alternativeName>
    <alternativeName>
        <fullName evidence="7">rRNA (cytosine-N(4)-)-methyltransferase RsmH</fullName>
    </alternativeName>
</protein>
<comment type="function">
    <text evidence="7">Specifically methylates the N4 position of cytidine in position 1402 (C1402) of 16S rRNA.</text>
</comment>
<dbReference type="PIRSF" id="PIRSF004486">
    <property type="entry name" value="MraW"/>
    <property type="match status" value="1"/>
</dbReference>
<accession>A0A0Q2K4G8</accession>
<dbReference type="EMBL" id="AACGFG010000004">
    <property type="protein sequence ID" value="EAK4358007.1"/>
    <property type="molecule type" value="Genomic_DNA"/>
</dbReference>
<dbReference type="InterPro" id="IPR023397">
    <property type="entry name" value="SAM-dep_MeTrfase_MraW_recog"/>
</dbReference>
<comment type="catalytic activity">
    <reaction evidence="7">
        <text>cytidine(1402) in 16S rRNA + S-adenosyl-L-methionine = N(4)-methylcytidine(1402) in 16S rRNA + S-adenosyl-L-homocysteine + H(+)</text>
        <dbReference type="Rhea" id="RHEA:42928"/>
        <dbReference type="Rhea" id="RHEA-COMP:10286"/>
        <dbReference type="Rhea" id="RHEA-COMP:10287"/>
        <dbReference type="ChEBI" id="CHEBI:15378"/>
        <dbReference type="ChEBI" id="CHEBI:57856"/>
        <dbReference type="ChEBI" id="CHEBI:59789"/>
        <dbReference type="ChEBI" id="CHEBI:74506"/>
        <dbReference type="ChEBI" id="CHEBI:82748"/>
        <dbReference type="EC" id="2.1.1.199"/>
    </reaction>
</comment>
<dbReference type="OrthoDB" id="9806637at2"/>
<dbReference type="EMBL" id="AACDUL010000007">
    <property type="protein sequence ID" value="EAK1509589.1"/>
    <property type="molecule type" value="Genomic_DNA"/>
</dbReference>
<keyword evidence="2 7" id="KW-0963">Cytoplasm</keyword>
<evidence type="ECO:0000313" key="10">
    <source>
        <dbReference type="EMBL" id="EAK4358007.1"/>
    </source>
</evidence>
<dbReference type="Pfam" id="PF01795">
    <property type="entry name" value="Methyltransf_5"/>
    <property type="match status" value="1"/>
</dbReference>
<comment type="subcellular location">
    <subcellularLocation>
        <location evidence="7">Cytoplasm</location>
    </subcellularLocation>
</comment>
<dbReference type="Proteomes" id="UP000411403">
    <property type="component" value="Unassembled WGS sequence"/>
</dbReference>
<evidence type="ECO:0000313" key="8">
    <source>
        <dbReference type="EMBL" id="EAJ1077037.1"/>
    </source>
</evidence>
<feature type="binding site" evidence="7">
    <location>
        <position position="79"/>
    </location>
    <ligand>
        <name>S-adenosyl-L-methionine</name>
        <dbReference type="ChEBI" id="CHEBI:59789"/>
    </ligand>
</feature>
<dbReference type="SUPFAM" id="SSF53335">
    <property type="entry name" value="S-adenosyl-L-methionine-dependent methyltransferases"/>
    <property type="match status" value="1"/>
</dbReference>
<dbReference type="Proteomes" id="UP000365807">
    <property type="component" value="Unassembled WGS sequence"/>
</dbReference>
<dbReference type="KEGG" id="ccof:VC76_03400"/>
<gene>
    <name evidence="7 10" type="primary">rsmH</name>
    <name evidence="8" type="ORF">BU953_05375</name>
    <name evidence="10" type="ORF">C6T04_03545</name>
    <name evidence="9" type="ORF">CJD00_04840</name>
    <name evidence="11" type="ORF">DYU70_02405</name>
</gene>
<dbReference type="PANTHER" id="PTHR11265:SF0">
    <property type="entry name" value="12S RRNA N4-METHYLCYTIDINE METHYLTRANSFERASE"/>
    <property type="match status" value="1"/>
</dbReference>
<feature type="binding site" evidence="7">
    <location>
        <position position="52"/>
    </location>
    <ligand>
        <name>S-adenosyl-L-methionine</name>
        <dbReference type="ChEBI" id="CHEBI:59789"/>
    </ligand>
</feature>
<feature type="binding site" evidence="7">
    <location>
        <begin position="33"/>
        <end position="35"/>
    </location>
    <ligand>
        <name>S-adenosyl-L-methionine</name>
        <dbReference type="ChEBI" id="CHEBI:59789"/>
    </ligand>
</feature>
<keyword evidence="3 7" id="KW-0698">rRNA processing</keyword>
<dbReference type="GO" id="GO:0005737">
    <property type="term" value="C:cytoplasm"/>
    <property type="evidence" value="ECO:0007669"/>
    <property type="project" value="UniProtKB-SubCell"/>
</dbReference>
<feature type="binding site" evidence="7">
    <location>
        <position position="107"/>
    </location>
    <ligand>
        <name>S-adenosyl-L-methionine</name>
        <dbReference type="ChEBI" id="CHEBI:59789"/>
    </ligand>
</feature>
<reference evidence="9 12" key="1">
    <citation type="submission" date="2018-05" db="EMBL/GenBank/DDBJ databases">
        <authorList>
            <consortium name="GenomeTrakr network: Whole genome sequencing for foodborne pathogen traceback"/>
        </authorList>
    </citation>
    <scope>NUCLEOTIDE SEQUENCE [LARGE SCALE GENOMIC DNA]</scope>
    <source>
        <strain evidence="9 12">NC_C6016</strain>
    </source>
</reference>
<dbReference type="AlphaFoldDB" id="A0A0Q2K4G8"/>
<dbReference type="Proteomes" id="UP000361993">
    <property type="component" value="Unassembled WGS sequence"/>
</dbReference>
<evidence type="ECO:0000313" key="14">
    <source>
        <dbReference type="Proteomes" id="UP000411403"/>
    </source>
</evidence>
<dbReference type="EMBL" id="AACSIE010000002">
    <property type="protein sequence ID" value="EAL9204015.1"/>
    <property type="molecule type" value="Genomic_DNA"/>
</dbReference>
<proteinExistence type="inferred from homology"/>
<dbReference type="GO" id="GO:0071424">
    <property type="term" value="F:rRNA (cytosine-N4-)-methyltransferase activity"/>
    <property type="evidence" value="ECO:0007669"/>
    <property type="project" value="UniProtKB-UniRule"/>
</dbReference>
<evidence type="ECO:0000256" key="5">
    <source>
        <dbReference type="ARBA" id="ARBA00022679"/>
    </source>
</evidence>
<evidence type="ECO:0000256" key="7">
    <source>
        <dbReference type="HAMAP-Rule" id="MF_01007"/>
    </source>
</evidence>
<dbReference type="STRING" id="195.ATE51_02236"/>
<evidence type="ECO:0000256" key="6">
    <source>
        <dbReference type="ARBA" id="ARBA00022691"/>
    </source>
</evidence>
<evidence type="ECO:0000256" key="3">
    <source>
        <dbReference type="ARBA" id="ARBA00022552"/>
    </source>
</evidence>
<dbReference type="InterPro" id="IPR002903">
    <property type="entry name" value="RsmH"/>
</dbReference>
<dbReference type="SUPFAM" id="SSF81799">
    <property type="entry name" value="Putative methyltransferase TM0872, insert domain"/>
    <property type="match status" value="1"/>
</dbReference>
<keyword evidence="5 7" id="KW-0808">Transferase</keyword>
<comment type="similarity">
    <text evidence="1 7">Belongs to the methyltransferase superfamily. RsmH family.</text>
</comment>
<evidence type="ECO:0000313" key="15">
    <source>
        <dbReference type="Proteomes" id="UP000557830"/>
    </source>
</evidence>
<reference evidence="10 13" key="2">
    <citation type="submission" date="2018-06" db="EMBL/GenBank/DDBJ databases">
        <authorList>
            <consortium name="NARMS: The National Antimicrobial Resistance Monitoring System"/>
        </authorList>
    </citation>
    <scope>NUCLEOTIDE SEQUENCE [LARGE SCALE GENOMIC DNA]</scope>
    <source>
        <strain evidence="11 14">CVM N17C171</strain>
        <strain evidence="10 13">FSIS11807978</strain>
        <strain evidence="8 15">FSIS1609200</strain>
    </source>
</reference>
<keyword evidence="4 7" id="KW-0489">Methyltransferase</keyword>
<dbReference type="InterPro" id="IPR029063">
    <property type="entry name" value="SAM-dependent_MTases_sf"/>
</dbReference>
<evidence type="ECO:0000256" key="2">
    <source>
        <dbReference type="ARBA" id="ARBA00022490"/>
    </source>
</evidence>
<evidence type="ECO:0000313" key="12">
    <source>
        <dbReference type="Proteomes" id="UP000361993"/>
    </source>
</evidence>
<evidence type="ECO:0000256" key="4">
    <source>
        <dbReference type="ARBA" id="ARBA00022603"/>
    </source>
</evidence>
<dbReference type="EC" id="2.1.1.199" evidence="7"/>
<dbReference type="Proteomes" id="UP000557830">
    <property type="component" value="Unassembled WGS sequence"/>
</dbReference>
<evidence type="ECO:0000313" key="9">
    <source>
        <dbReference type="EMBL" id="EAK1509589.1"/>
    </source>
</evidence>
<dbReference type="NCBIfam" id="TIGR00006">
    <property type="entry name" value="16S rRNA (cytosine(1402)-N(4))-methyltransferase RsmH"/>
    <property type="match status" value="1"/>
</dbReference>
<sequence length="311" mass="36109">MKIPHIPVLLNEVNQAFEKLNSGYFLDCTLGFGGHSESLLKDHPNLKLIACDQDKEALEFSKKRLHDFKDRTEFVLSNFSQILDQISHDKLNDLKGILADIGVSSYQLDNNKRGFNLHSDFLDMRMNQDAKISAFEIINNYTQEQLSDIFKKYGELNDGYFIAQKICQERQKNKIKSAKELYEIIGKTKQNHRSVSKATLVFQAIRIEVNQELEVLKNFLEKLEKIKLKNCILAIICFHSLEDRIVKNYFKKWAKNCICDERAFRCECGNNHSLGEIISKKAITPSKEEIMINSRSSCAKMRLFHFKNMEK</sequence>
<feature type="binding site" evidence="7">
    <location>
        <position position="100"/>
    </location>
    <ligand>
        <name>S-adenosyl-L-methionine</name>
        <dbReference type="ChEBI" id="CHEBI:59789"/>
    </ligand>
</feature>
<dbReference type="HAMAP" id="MF_01007">
    <property type="entry name" value="16SrRNA_methyltr_H"/>
    <property type="match status" value="1"/>
</dbReference>
<evidence type="ECO:0000313" key="11">
    <source>
        <dbReference type="EMBL" id="EAL9204015.1"/>
    </source>
</evidence>
<dbReference type="PANTHER" id="PTHR11265">
    <property type="entry name" value="S-ADENOSYL-METHYLTRANSFERASE MRAW"/>
    <property type="match status" value="1"/>
</dbReference>
<dbReference type="KEGG" id="ccoo:ATE51_02236"/>
<dbReference type="GeneID" id="66544337"/>
<evidence type="ECO:0000256" key="1">
    <source>
        <dbReference type="ARBA" id="ARBA00010396"/>
    </source>
</evidence>
<dbReference type="RefSeq" id="WP_002781583.1">
    <property type="nucleotide sequence ID" value="NZ_AANOQZ020000011.1"/>
</dbReference>
<keyword evidence="6 7" id="KW-0949">S-adenosyl-L-methionine</keyword>